<accession>A0ABY7H8X7</accession>
<evidence type="ECO:0000313" key="4">
    <source>
        <dbReference type="Proteomes" id="UP001164459"/>
    </source>
</evidence>
<dbReference type="PROSITE" id="PS51257">
    <property type="entry name" value="PROKAR_LIPOPROTEIN"/>
    <property type="match status" value="1"/>
</dbReference>
<evidence type="ECO:0000256" key="2">
    <source>
        <dbReference type="SAM" id="SignalP"/>
    </source>
</evidence>
<name>A0ABY7H8X7_9BACT</name>
<evidence type="ECO:0000313" key="3">
    <source>
        <dbReference type="EMBL" id="WAS95598.1"/>
    </source>
</evidence>
<proteinExistence type="predicted"/>
<keyword evidence="4" id="KW-1185">Reference proteome</keyword>
<protein>
    <submittedName>
        <fullName evidence="3">Uncharacterized protein</fullName>
    </submittedName>
</protein>
<keyword evidence="2" id="KW-0732">Signal</keyword>
<feature type="region of interest" description="Disordered" evidence="1">
    <location>
        <begin position="25"/>
        <end position="87"/>
    </location>
</feature>
<evidence type="ECO:0000256" key="1">
    <source>
        <dbReference type="SAM" id="MobiDB-lite"/>
    </source>
</evidence>
<feature type="compositionally biased region" description="Low complexity" evidence="1">
    <location>
        <begin position="28"/>
        <end position="84"/>
    </location>
</feature>
<dbReference type="EMBL" id="CP114040">
    <property type="protein sequence ID" value="WAS95598.1"/>
    <property type="molecule type" value="Genomic_DNA"/>
</dbReference>
<reference evidence="3" key="1">
    <citation type="submission" date="2022-11" db="EMBL/GenBank/DDBJ databases">
        <title>Minimal conservation of predation-associated metabolite biosynthetic gene clusters underscores biosynthetic potential of Myxococcota including descriptions for ten novel species: Archangium lansinium sp. nov., Myxococcus landrumus sp. nov., Nannocystis bai.</title>
        <authorList>
            <person name="Ahearne A."/>
            <person name="Stevens C."/>
            <person name="Dowd S."/>
        </authorList>
    </citation>
    <scope>NUCLEOTIDE SEQUENCE</scope>
    <source>
        <strain evidence="3">Fl3</strain>
    </source>
</reference>
<feature type="chain" id="PRO_5045897642" evidence="2">
    <location>
        <begin position="19"/>
        <end position="478"/>
    </location>
</feature>
<dbReference type="RefSeq" id="WP_269037942.1">
    <property type="nucleotide sequence ID" value="NZ_CP114040.1"/>
</dbReference>
<feature type="signal peptide" evidence="2">
    <location>
        <begin position="1"/>
        <end position="18"/>
    </location>
</feature>
<organism evidence="3 4">
    <name type="scientific">Nannocystis punicea</name>
    <dbReference type="NCBI Taxonomy" id="2995304"/>
    <lineage>
        <taxon>Bacteria</taxon>
        <taxon>Pseudomonadati</taxon>
        <taxon>Myxococcota</taxon>
        <taxon>Polyangia</taxon>
        <taxon>Nannocystales</taxon>
        <taxon>Nannocystaceae</taxon>
        <taxon>Nannocystis</taxon>
    </lineage>
</organism>
<dbReference type="Proteomes" id="UP001164459">
    <property type="component" value="Chromosome"/>
</dbReference>
<sequence length="478" mass="47765">MRVMSICHGMMGLAVVLAGCGDSGEPNASATTAASGGPASSGASTTDEPVTTDPAATTDATASTTSPTSATTSSAPTTSATTTAPPDPTGCVPTDCAAAGAVCGELADGCGGTLNCGTCPGDQVCGNGVAPNQCGAAACKPAEAVTTEGGGRCGDLSQAWTARGINAGYYPFRAVAPVLQYSGDFSGDPNQVFAPGPTSKGVVLQTIPAGSYIGLSTTGPWYMPAGDCQSGDTCGNPGIAACTDSAPPLRAGIGGFYWGYAYSGASHMQGWIYYDPAVMVFAGFDPAHPCARGPAGLDYEASAACGQPMACAGGNITCGAANPCSEGADDCGRLECGAMSGGALTPTAHRKIVSYPAGTHPCGKDVPHPSIACFANGNDPDFFLVYPFGAYLYWAQNSTTKHWLHYGDRVQSYYHTRDAQGVLWDFVEVIASGAPTLTPASDGVGAGGGCSAQDPGACAPCQNGGTCGWVQAVFLKDE</sequence>
<gene>
    <name evidence="3" type="ORF">O0S08_05500</name>
</gene>